<sequence length="96" mass="10123">MKFPEEAEDKAARETLTLPKRPCVTSSPAPRIPSGPSSLQPGGVVPRVSQSSPQPLWAPVPSEPARQPAGESRGYREGATAPYPVEDTRAGGVHPL</sequence>
<feature type="region of interest" description="Disordered" evidence="1">
    <location>
        <begin position="1"/>
        <end position="96"/>
    </location>
</feature>
<gene>
    <name evidence="2" type="ORF">MRATA1EN1_LOCUS7152</name>
</gene>
<proteinExistence type="predicted"/>
<dbReference type="EMBL" id="OX459952">
    <property type="protein sequence ID" value="CAI9158190.1"/>
    <property type="molecule type" value="Genomic_DNA"/>
</dbReference>
<name>A0ABN8Y9E5_RANTA</name>
<feature type="non-terminal residue" evidence="2">
    <location>
        <position position="96"/>
    </location>
</feature>
<keyword evidence="3" id="KW-1185">Reference proteome</keyword>
<evidence type="ECO:0000256" key="1">
    <source>
        <dbReference type="SAM" id="MobiDB-lite"/>
    </source>
</evidence>
<evidence type="ECO:0000313" key="2">
    <source>
        <dbReference type="EMBL" id="CAI9158190.1"/>
    </source>
</evidence>
<dbReference type="Proteomes" id="UP001176941">
    <property type="component" value="Chromosome 16"/>
</dbReference>
<feature type="non-terminal residue" evidence="2">
    <location>
        <position position="1"/>
    </location>
</feature>
<evidence type="ECO:0000313" key="3">
    <source>
        <dbReference type="Proteomes" id="UP001176941"/>
    </source>
</evidence>
<protein>
    <submittedName>
        <fullName evidence="2">Uncharacterized protein</fullName>
    </submittedName>
</protein>
<organism evidence="2 3">
    <name type="scientific">Rangifer tarandus platyrhynchus</name>
    <name type="common">Svalbard reindeer</name>
    <dbReference type="NCBI Taxonomy" id="3082113"/>
    <lineage>
        <taxon>Eukaryota</taxon>
        <taxon>Metazoa</taxon>
        <taxon>Chordata</taxon>
        <taxon>Craniata</taxon>
        <taxon>Vertebrata</taxon>
        <taxon>Euteleostomi</taxon>
        <taxon>Mammalia</taxon>
        <taxon>Eutheria</taxon>
        <taxon>Laurasiatheria</taxon>
        <taxon>Artiodactyla</taxon>
        <taxon>Ruminantia</taxon>
        <taxon>Pecora</taxon>
        <taxon>Cervidae</taxon>
        <taxon>Odocoileinae</taxon>
        <taxon>Rangifer</taxon>
    </lineage>
</organism>
<accession>A0ABN8Y9E5</accession>
<reference evidence="2" key="1">
    <citation type="submission" date="2023-04" db="EMBL/GenBank/DDBJ databases">
        <authorList>
            <consortium name="ELIXIR-Norway"/>
        </authorList>
    </citation>
    <scope>NUCLEOTIDE SEQUENCE [LARGE SCALE GENOMIC DNA]</scope>
</reference>